<keyword evidence="4" id="KW-0560">Oxidoreductase</keyword>
<reference evidence="9" key="2">
    <citation type="submission" date="2020-03" db="EMBL/GenBank/DDBJ databases">
        <title>Flavobacteriaceae bacterium strain TP-CH-4, a member of the family Flavobacteriaceae isolated from a deep-sea seamount.</title>
        <authorList>
            <person name="Zhang D.-C."/>
        </authorList>
    </citation>
    <scope>NUCLEOTIDE SEQUENCE</scope>
    <source>
        <strain evidence="9">TP-CH-4</strain>
    </source>
</reference>
<keyword evidence="10" id="KW-1185">Reference proteome</keyword>
<dbReference type="RefSeq" id="WP_152572925.1">
    <property type="nucleotide sequence ID" value="NZ_VIKU02000001.1"/>
</dbReference>
<evidence type="ECO:0000313" key="10">
    <source>
        <dbReference type="Proteomes" id="UP000707206"/>
    </source>
</evidence>
<feature type="domain" description="Cytochrome c" evidence="8">
    <location>
        <begin position="276"/>
        <end position="413"/>
    </location>
</feature>
<feature type="chain" id="PRO_5037536604" evidence="7">
    <location>
        <begin position="22"/>
        <end position="446"/>
    </location>
</feature>
<dbReference type="PANTHER" id="PTHR30600">
    <property type="entry name" value="CYTOCHROME C PEROXIDASE-RELATED"/>
    <property type="match status" value="1"/>
</dbReference>
<keyword evidence="2 6" id="KW-0349">Heme</keyword>
<dbReference type="InterPro" id="IPR004852">
    <property type="entry name" value="Di-haem_cyt_c_peroxidsae"/>
</dbReference>
<dbReference type="Gene3D" id="1.10.760.10">
    <property type="entry name" value="Cytochrome c-like domain"/>
    <property type="match status" value="2"/>
</dbReference>
<dbReference type="Pfam" id="PF03150">
    <property type="entry name" value="CCP_MauG"/>
    <property type="match status" value="1"/>
</dbReference>
<evidence type="ECO:0000256" key="6">
    <source>
        <dbReference type="PROSITE-ProRule" id="PRU00433"/>
    </source>
</evidence>
<evidence type="ECO:0000256" key="4">
    <source>
        <dbReference type="ARBA" id="ARBA00023002"/>
    </source>
</evidence>
<keyword evidence="5 6" id="KW-0408">Iron</keyword>
<evidence type="ECO:0000256" key="7">
    <source>
        <dbReference type="SAM" id="SignalP"/>
    </source>
</evidence>
<evidence type="ECO:0000259" key="8">
    <source>
        <dbReference type="PROSITE" id="PS51007"/>
    </source>
</evidence>
<keyword evidence="3 6" id="KW-0479">Metal-binding</keyword>
<feature type="signal peptide" evidence="7">
    <location>
        <begin position="1"/>
        <end position="21"/>
    </location>
</feature>
<dbReference type="GO" id="GO:0046872">
    <property type="term" value="F:metal ion binding"/>
    <property type="evidence" value="ECO:0007669"/>
    <property type="project" value="UniProtKB-KW"/>
</dbReference>
<gene>
    <name evidence="9" type="ORF">FK220_003715</name>
</gene>
<dbReference type="SUPFAM" id="SSF46626">
    <property type="entry name" value="Cytochrome c"/>
    <property type="match status" value="2"/>
</dbReference>
<evidence type="ECO:0000256" key="1">
    <source>
        <dbReference type="ARBA" id="ARBA00004196"/>
    </source>
</evidence>
<dbReference type="GO" id="GO:0030313">
    <property type="term" value="C:cell envelope"/>
    <property type="evidence" value="ECO:0007669"/>
    <property type="project" value="UniProtKB-SubCell"/>
</dbReference>
<dbReference type="EMBL" id="VIKU02000001">
    <property type="protein sequence ID" value="NHF58431.1"/>
    <property type="molecule type" value="Genomic_DNA"/>
</dbReference>
<dbReference type="GO" id="GO:0009055">
    <property type="term" value="F:electron transfer activity"/>
    <property type="evidence" value="ECO:0007669"/>
    <property type="project" value="InterPro"/>
</dbReference>
<reference evidence="9" key="1">
    <citation type="submission" date="2019-07" db="EMBL/GenBank/DDBJ databases">
        <authorList>
            <person name="De-Chao Zhang Q."/>
        </authorList>
    </citation>
    <scope>NUCLEOTIDE SEQUENCE</scope>
    <source>
        <strain evidence="9">TP-CH-4</strain>
    </source>
</reference>
<organism evidence="9 10">
    <name type="scientific">Pelagihabitans pacificus</name>
    <dbReference type="NCBI Taxonomy" id="2696054"/>
    <lineage>
        <taxon>Bacteria</taxon>
        <taxon>Pseudomonadati</taxon>
        <taxon>Bacteroidota</taxon>
        <taxon>Flavobacteriia</taxon>
        <taxon>Flavobacteriales</taxon>
        <taxon>Flavobacteriaceae</taxon>
        <taxon>Pelagihabitans</taxon>
    </lineage>
</organism>
<name>A0A967AQ88_9FLAO</name>
<comment type="caution">
    <text evidence="9">The sequence shown here is derived from an EMBL/GenBank/DDBJ whole genome shotgun (WGS) entry which is preliminary data.</text>
</comment>
<dbReference type="GO" id="GO:0004130">
    <property type="term" value="F:cytochrome-c peroxidase activity"/>
    <property type="evidence" value="ECO:0007669"/>
    <property type="project" value="TreeGrafter"/>
</dbReference>
<sequence length="446" mass="48705">MKRIHIPLALLGPLLFLTSCAKDDVSYSPITEENELRALLEARYGSLDSLIMPESGDFTTIPADPKNPITLEKVVLGKLLFHETGLALNPTKPQGLNTYSCASCHHAAAAFQSGSKQGIGEGGVGFGLLGESRVMSMEYEDTTIDVQPIRSPTILNAAFQDVMLWNGQFGATKSNLGTETEWTEGTPKETNNLGFEGLETQAIAGLEVHRLRCDPDMVKNSGYKPLFDAAYPAIPESERYSKLNAALAIAAYERTVMANQAPFQEWLRGVPNSLSANEIKGALLFYGKGECYQCHSGPGLNGMDFHALGMKDLEGADVHGNVDKDTRKGRGGFTKNPEDEYRFKTPTLYNLRNLRFLGHGASFSSIRDVIVYKNKAVSENVLVPANKLSPFFAPLNLSETEIDQLTAFVEKGLYDPNLHRYVPESLPTGNCFPVADDQAKADLGCN</sequence>
<evidence type="ECO:0000256" key="5">
    <source>
        <dbReference type="ARBA" id="ARBA00023004"/>
    </source>
</evidence>
<evidence type="ECO:0000313" key="9">
    <source>
        <dbReference type="EMBL" id="NHF58431.1"/>
    </source>
</evidence>
<dbReference type="Proteomes" id="UP000707206">
    <property type="component" value="Unassembled WGS sequence"/>
</dbReference>
<proteinExistence type="predicted"/>
<dbReference type="PROSITE" id="PS51257">
    <property type="entry name" value="PROKAR_LIPOPROTEIN"/>
    <property type="match status" value="1"/>
</dbReference>
<evidence type="ECO:0000256" key="3">
    <source>
        <dbReference type="ARBA" id="ARBA00022723"/>
    </source>
</evidence>
<dbReference type="InterPro" id="IPR036909">
    <property type="entry name" value="Cyt_c-like_dom_sf"/>
</dbReference>
<dbReference type="PROSITE" id="PS51007">
    <property type="entry name" value="CYTC"/>
    <property type="match status" value="1"/>
</dbReference>
<protein>
    <submittedName>
        <fullName evidence="9">Cytochrome-c peroxidase</fullName>
    </submittedName>
</protein>
<dbReference type="InterPro" id="IPR009056">
    <property type="entry name" value="Cyt_c-like_dom"/>
</dbReference>
<evidence type="ECO:0000256" key="2">
    <source>
        <dbReference type="ARBA" id="ARBA00022617"/>
    </source>
</evidence>
<keyword evidence="7" id="KW-0732">Signal</keyword>
<accession>A0A967AQ88</accession>
<dbReference type="AlphaFoldDB" id="A0A967AQ88"/>
<dbReference type="InterPro" id="IPR051395">
    <property type="entry name" value="Cytochrome_c_Peroxidase/MauG"/>
</dbReference>
<keyword evidence="9" id="KW-0575">Peroxidase</keyword>
<dbReference type="GO" id="GO:0020037">
    <property type="term" value="F:heme binding"/>
    <property type="evidence" value="ECO:0007669"/>
    <property type="project" value="InterPro"/>
</dbReference>
<comment type="subcellular location">
    <subcellularLocation>
        <location evidence="1">Cell envelope</location>
    </subcellularLocation>
</comment>